<feature type="transmembrane region" description="Helical" evidence="4">
    <location>
        <begin position="105"/>
        <end position="123"/>
    </location>
</feature>
<organism evidence="5 6">
    <name type="scientific">Cairina moschata</name>
    <name type="common">Muscovy duck</name>
    <dbReference type="NCBI Taxonomy" id="8855"/>
    <lineage>
        <taxon>Eukaryota</taxon>
        <taxon>Metazoa</taxon>
        <taxon>Chordata</taxon>
        <taxon>Craniata</taxon>
        <taxon>Vertebrata</taxon>
        <taxon>Euteleostomi</taxon>
        <taxon>Archelosauria</taxon>
        <taxon>Archosauria</taxon>
        <taxon>Dinosauria</taxon>
        <taxon>Saurischia</taxon>
        <taxon>Theropoda</taxon>
        <taxon>Coelurosauria</taxon>
        <taxon>Aves</taxon>
        <taxon>Neognathae</taxon>
        <taxon>Galloanserae</taxon>
        <taxon>Anseriformes</taxon>
        <taxon>Anatidae</taxon>
        <taxon>Anatinae</taxon>
        <taxon>Cairina</taxon>
    </lineage>
</organism>
<proteinExistence type="predicted"/>
<evidence type="ECO:0000313" key="5">
    <source>
        <dbReference type="Ensembl" id="ENSCMMP00000014976.1"/>
    </source>
</evidence>
<keyword evidence="1" id="KW-1015">Disulfide bond</keyword>
<protein>
    <submittedName>
        <fullName evidence="5">Uncharacterized protein</fullName>
    </submittedName>
</protein>
<dbReference type="Pfam" id="PF00057">
    <property type="entry name" value="Ldl_recept_a"/>
    <property type="match status" value="1"/>
</dbReference>
<keyword evidence="4" id="KW-1133">Transmembrane helix</keyword>
<reference evidence="5" key="2">
    <citation type="submission" date="2025-08" db="UniProtKB">
        <authorList>
            <consortium name="Ensembl"/>
        </authorList>
    </citation>
    <scope>IDENTIFICATION</scope>
</reference>
<dbReference type="Proteomes" id="UP000694556">
    <property type="component" value="Chromosome 7"/>
</dbReference>
<comment type="caution">
    <text evidence="2">Lacks conserved residue(s) required for the propagation of feature annotation.</text>
</comment>
<dbReference type="InterPro" id="IPR002172">
    <property type="entry name" value="LDrepeatLR_classA_rpt"/>
</dbReference>
<dbReference type="InterPro" id="IPR023415">
    <property type="entry name" value="LDLR_class-A_CS"/>
</dbReference>
<name>A0A8C3GJX3_CAIMO</name>
<evidence type="ECO:0000256" key="1">
    <source>
        <dbReference type="ARBA" id="ARBA00023157"/>
    </source>
</evidence>
<evidence type="ECO:0000256" key="3">
    <source>
        <dbReference type="SAM" id="MobiDB-lite"/>
    </source>
</evidence>
<evidence type="ECO:0000256" key="2">
    <source>
        <dbReference type="PROSITE-ProRule" id="PRU00124"/>
    </source>
</evidence>
<feature type="region of interest" description="Disordered" evidence="3">
    <location>
        <begin position="1"/>
        <end position="24"/>
    </location>
</feature>
<dbReference type="AlphaFoldDB" id="A0A8C3GJX3"/>
<dbReference type="Ensembl" id="ENSCMMT00000016478.1">
    <property type="protein sequence ID" value="ENSCMMP00000014976.1"/>
    <property type="gene ID" value="ENSCMMG00000009538.1"/>
</dbReference>
<evidence type="ECO:0000256" key="4">
    <source>
        <dbReference type="SAM" id="Phobius"/>
    </source>
</evidence>
<accession>A0A8C3GJX3</accession>
<dbReference type="PROSITE" id="PS50068">
    <property type="entry name" value="LDLRA_2"/>
    <property type="match status" value="1"/>
</dbReference>
<reference evidence="5" key="3">
    <citation type="submission" date="2025-09" db="UniProtKB">
        <authorList>
            <consortium name="Ensembl"/>
        </authorList>
    </citation>
    <scope>IDENTIFICATION</scope>
</reference>
<dbReference type="CDD" id="cd00112">
    <property type="entry name" value="LDLa"/>
    <property type="match status" value="1"/>
</dbReference>
<keyword evidence="4" id="KW-0472">Membrane</keyword>
<keyword evidence="4" id="KW-0812">Transmembrane</keyword>
<sequence>KKKKLEGKKKKKRRRRGQKVPRVRGAAAAFLRAAPRARGVPRGGARGGWGRSAALGAAGAPRCPLAACGEPGAAKPRCCRCFCCCCRRCCSPVPAQRRSCRRRSAPAAMPALLLALAAALWGLPAGGRVAGARGEEHQLCDVGEFLCRDGMTCVSQHWLCDGEPDCPDDSDESLDTCK</sequence>
<reference evidence="5" key="1">
    <citation type="submission" date="2018-09" db="EMBL/GenBank/DDBJ databases">
        <title>Common duck and Muscovy duck high density SNP chip.</title>
        <authorList>
            <person name="Vignal A."/>
            <person name="Thebault N."/>
            <person name="Warren W.C."/>
        </authorList>
    </citation>
    <scope>NUCLEOTIDE SEQUENCE [LARGE SCALE GENOMIC DNA]</scope>
</reference>
<feature type="compositionally biased region" description="Basic residues" evidence="3">
    <location>
        <begin position="1"/>
        <end position="22"/>
    </location>
</feature>
<dbReference type="PROSITE" id="PS01209">
    <property type="entry name" value="LDLRA_1"/>
    <property type="match status" value="1"/>
</dbReference>
<dbReference type="FunFam" id="4.10.400.10:FF:000015">
    <property type="entry name" value="Low-density lipoprotein receptor-related protein 1"/>
    <property type="match status" value="1"/>
</dbReference>
<dbReference type="SMART" id="SM00192">
    <property type="entry name" value="LDLa"/>
    <property type="match status" value="1"/>
</dbReference>
<dbReference type="Gene3D" id="4.10.400.10">
    <property type="entry name" value="Low-density Lipoprotein Receptor"/>
    <property type="match status" value="1"/>
</dbReference>
<keyword evidence="6" id="KW-1185">Reference proteome</keyword>
<dbReference type="SUPFAM" id="SSF57424">
    <property type="entry name" value="LDL receptor-like module"/>
    <property type="match status" value="1"/>
</dbReference>
<evidence type="ECO:0000313" key="6">
    <source>
        <dbReference type="Proteomes" id="UP000694556"/>
    </source>
</evidence>
<dbReference type="InterPro" id="IPR036055">
    <property type="entry name" value="LDL_receptor-like_sf"/>
</dbReference>